<dbReference type="AlphaFoldDB" id="A0AB39X9U2"/>
<proteinExistence type="predicted"/>
<name>A0AB39X9U2_9GAMM</name>
<dbReference type="PANTHER" id="PTHR43796:SF2">
    <property type="entry name" value="CARBOXYNORSPERMIDINE SYNTHASE"/>
    <property type="match status" value="1"/>
</dbReference>
<dbReference type="SUPFAM" id="SSF51735">
    <property type="entry name" value="NAD(P)-binding Rossmann-fold domains"/>
    <property type="match status" value="1"/>
</dbReference>
<feature type="domain" description="Saccharopine dehydrogenase NADP binding" evidence="1">
    <location>
        <begin position="10"/>
        <end position="127"/>
    </location>
</feature>
<sequence>MNRANEKETVVVLGGYGAVGAAVCEALALNCRIVVAGRDFNKAQHMAQRLGEQAEAAQLDTTDPSTYRDLLKRASVVVNCVEHNNFAVAEQCLTHSVHYVDVSATADVISQLQTLDSSAKSANATAVFSVGVAPGLTNLLVDHAQSRLGPLKRADIFVLLGLGESHGAAAIQWTLKQFGHKFSVKTDGARKEVSAFCEGLSTTMPEPFGRRTGYRFDFSDQHTLPATLGIESVNTWLCFDSRAVTRILWWLAKSQLLSVLPLWRWSNTISKLSHWVPMGGTQFAVQVDAIGGNECPNRFTLTGDGEADVTGRVAAHVAEYLLSSSAPPGALHLEQLMNLETLLEMLGNRLFVTESVSEPGT</sequence>
<dbReference type="InterPro" id="IPR036291">
    <property type="entry name" value="NAD(P)-bd_dom_sf"/>
</dbReference>
<evidence type="ECO:0000259" key="1">
    <source>
        <dbReference type="Pfam" id="PF03435"/>
    </source>
</evidence>
<protein>
    <submittedName>
        <fullName evidence="2">Saccharopine dehydrogenase family protein</fullName>
    </submittedName>
</protein>
<dbReference type="RefSeq" id="WP_369744028.1">
    <property type="nucleotide sequence ID" value="NZ_CP165718.1"/>
</dbReference>
<dbReference type="Gene3D" id="3.40.50.720">
    <property type="entry name" value="NAD(P)-binding Rossmann-like Domain"/>
    <property type="match status" value="1"/>
</dbReference>
<gene>
    <name evidence="2" type="ORF">AB8S08_05395</name>
</gene>
<dbReference type="Pfam" id="PF03435">
    <property type="entry name" value="Sacchrp_dh_NADP"/>
    <property type="match status" value="1"/>
</dbReference>
<organism evidence="2">
    <name type="scientific">Pseudidiomarina sp. PP-1MA</name>
    <dbReference type="NCBI Taxonomy" id="3237706"/>
    <lineage>
        <taxon>Bacteria</taxon>
        <taxon>Pseudomonadati</taxon>
        <taxon>Pseudomonadota</taxon>
        <taxon>Gammaproteobacteria</taxon>
        <taxon>Alteromonadales</taxon>
        <taxon>Idiomarinaceae</taxon>
        <taxon>Pseudidiomarina</taxon>
    </lineage>
</organism>
<evidence type="ECO:0000313" key="2">
    <source>
        <dbReference type="EMBL" id="XDV10619.1"/>
    </source>
</evidence>
<dbReference type="PANTHER" id="PTHR43796">
    <property type="entry name" value="CARBOXYNORSPERMIDINE SYNTHASE"/>
    <property type="match status" value="1"/>
</dbReference>
<dbReference type="Gene3D" id="3.30.360.10">
    <property type="entry name" value="Dihydrodipicolinate Reductase, domain 2"/>
    <property type="match status" value="1"/>
</dbReference>
<accession>A0AB39X9U2</accession>
<dbReference type="InterPro" id="IPR005097">
    <property type="entry name" value="Sacchrp_dh_NADP-bd"/>
</dbReference>
<reference evidence="2" key="1">
    <citation type="submission" date="2024-07" db="EMBL/GenBank/DDBJ databases">
        <title>Whole genome sequence of bacterial strains from algal surface.</title>
        <authorList>
            <person name="Kumar P."/>
        </authorList>
    </citation>
    <scope>NUCLEOTIDE SEQUENCE</scope>
    <source>
        <strain evidence="2">PP-1MA</strain>
    </source>
</reference>
<dbReference type="EMBL" id="CP165718">
    <property type="protein sequence ID" value="XDV10619.1"/>
    <property type="molecule type" value="Genomic_DNA"/>
</dbReference>